<evidence type="ECO:0000313" key="3">
    <source>
        <dbReference type="EMBL" id="RMO56248.1"/>
    </source>
</evidence>
<reference evidence="1 4" key="1">
    <citation type="submission" date="2015-09" db="EMBL/GenBank/DDBJ databases">
        <title>Genome announcement of multiple Pseudomonas syringae strains.</title>
        <authorList>
            <person name="Thakur S."/>
            <person name="Wang P.W."/>
            <person name="Gong Y."/>
            <person name="Weir B.S."/>
            <person name="Guttman D.S."/>
        </authorList>
    </citation>
    <scope>NUCLEOTIDE SEQUENCE [LARGE SCALE GENOMIC DNA]</scope>
    <source>
        <strain evidence="1 4">ICMP4455</strain>
    </source>
</reference>
<gene>
    <name evidence="1" type="ORF">ALO70_102909</name>
    <name evidence="3" type="ORF">ALQ39_103371</name>
    <name evidence="2" type="ORF">ALQ86_103098</name>
</gene>
<evidence type="ECO:0000313" key="5">
    <source>
        <dbReference type="Proteomes" id="UP000272627"/>
    </source>
</evidence>
<evidence type="ECO:0000313" key="2">
    <source>
        <dbReference type="EMBL" id="RMM01014.1"/>
    </source>
</evidence>
<evidence type="ECO:0000313" key="6">
    <source>
        <dbReference type="Proteomes" id="UP000275613"/>
    </source>
</evidence>
<reference evidence="5 6" key="2">
    <citation type="submission" date="2018-08" db="EMBL/GenBank/DDBJ databases">
        <title>Recombination of ecologically and evolutionarily significant loci maintains genetic cohesion in the Pseudomonas syringae species complex.</title>
        <authorList>
            <person name="Dillon M."/>
            <person name="Thakur S."/>
            <person name="Almeida R.N.D."/>
            <person name="Weir B.S."/>
            <person name="Guttman D.S."/>
        </authorList>
    </citation>
    <scope>NUCLEOTIDE SEQUENCE [LARGE SCALE GENOMIC DNA]</scope>
    <source>
        <strain evidence="3 6">ICMP 4316</strain>
        <strain evidence="2 5">ICMP 8636</strain>
    </source>
</reference>
<dbReference type="EMBL" id="LJQI01000088">
    <property type="protein sequence ID" value="KPX36217.1"/>
    <property type="molecule type" value="Genomic_DNA"/>
</dbReference>
<evidence type="ECO:0000313" key="1">
    <source>
        <dbReference type="EMBL" id="KPX36217.1"/>
    </source>
</evidence>
<organism evidence="1 4">
    <name type="scientific">Pseudomonas amygdali pv. eriobotryae</name>
    <dbReference type="NCBI Taxonomy" id="129137"/>
    <lineage>
        <taxon>Bacteria</taxon>
        <taxon>Pseudomonadati</taxon>
        <taxon>Pseudomonadota</taxon>
        <taxon>Gammaproteobacteria</taxon>
        <taxon>Pseudomonadales</taxon>
        <taxon>Pseudomonadaceae</taxon>
        <taxon>Pseudomonas</taxon>
        <taxon>Pseudomonas amygdali</taxon>
    </lineage>
</organism>
<comment type="caution">
    <text evidence="1">The sequence shown here is derived from an EMBL/GenBank/DDBJ whole genome shotgun (WGS) entry which is preliminary data.</text>
</comment>
<protein>
    <submittedName>
        <fullName evidence="1">Uncharacterized protein</fullName>
    </submittedName>
</protein>
<name>A0A0P9QVW0_PSEA0</name>
<evidence type="ECO:0000313" key="4">
    <source>
        <dbReference type="Proteomes" id="UP000050490"/>
    </source>
</evidence>
<sequence>MLIPSSSLPTSNGRMLVRELNDGCIGGTDAGPGDQGGTPLGVLRAMTPQLESARKLRLVALEVIESGKGVPMRAGKINLAWLAGTVGLTRQVFYEGRGGQELSQIADLLLEHVRSQPSAKPHTQYDKSLASLRTEIQLLRTQLRDAEQALQRSAFREEIIRSGKILTF</sequence>
<accession>A0A0P9QVW0</accession>
<dbReference type="AlphaFoldDB" id="A0A0P9QVW0"/>
<dbReference type="PATRIC" id="fig|129137.4.peg.4274"/>
<proteinExistence type="predicted"/>
<dbReference type="Proteomes" id="UP000275613">
    <property type="component" value="Unassembled WGS sequence"/>
</dbReference>
<dbReference type="EMBL" id="RBOA01000191">
    <property type="protein sequence ID" value="RMM01014.1"/>
    <property type="molecule type" value="Genomic_DNA"/>
</dbReference>
<dbReference type="Proteomes" id="UP000050490">
    <property type="component" value="Unassembled WGS sequence"/>
</dbReference>
<dbReference type="Proteomes" id="UP000272627">
    <property type="component" value="Unassembled WGS sequence"/>
</dbReference>
<dbReference type="EMBL" id="RBPV01000288">
    <property type="protein sequence ID" value="RMO56248.1"/>
    <property type="molecule type" value="Genomic_DNA"/>
</dbReference>